<dbReference type="PANTHER" id="PTHR47926">
    <property type="entry name" value="PENTATRICOPEPTIDE REPEAT-CONTAINING PROTEIN"/>
    <property type="match status" value="1"/>
</dbReference>
<dbReference type="Pfam" id="PF13041">
    <property type="entry name" value="PPR_2"/>
    <property type="match status" value="1"/>
</dbReference>
<dbReference type="GO" id="GO:0008270">
    <property type="term" value="F:zinc ion binding"/>
    <property type="evidence" value="ECO:0007669"/>
    <property type="project" value="InterPro"/>
</dbReference>
<feature type="repeat" description="PPR" evidence="2">
    <location>
        <begin position="282"/>
        <end position="316"/>
    </location>
</feature>
<feature type="domain" description="DYW" evidence="3">
    <location>
        <begin position="600"/>
        <end position="692"/>
    </location>
</feature>
<protein>
    <submittedName>
        <fullName evidence="4">Pentatricopeptide repeat-containing protein</fullName>
    </submittedName>
</protein>
<dbReference type="InterPro" id="IPR046960">
    <property type="entry name" value="PPR_At4g14850-like_plant"/>
</dbReference>
<evidence type="ECO:0000313" key="5">
    <source>
        <dbReference type="Proteomes" id="UP000036987"/>
    </source>
</evidence>
<comment type="caution">
    <text evidence="4">The sequence shown here is derived from an EMBL/GenBank/DDBJ whole genome shotgun (WGS) entry which is preliminary data.</text>
</comment>
<dbReference type="FunFam" id="1.25.40.10:FF:000475">
    <property type="entry name" value="Pentatricopeptide repeat-containing protein At5g40410, mitochondrial"/>
    <property type="match status" value="1"/>
</dbReference>
<dbReference type="InterPro" id="IPR032867">
    <property type="entry name" value="DYW_dom"/>
</dbReference>
<dbReference type="EMBL" id="LFYR01002091">
    <property type="protein sequence ID" value="KMZ57361.1"/>
    <property type="molecule type" value="Genomic_DNA"/>
</dbReference>
<evidence type="ECO:0000259" key="3">
    <source>
        <dbReference type="Pfam" id="PF14432"/>
    </source>
</evidence>
<dbReference type="Pfam" id="PF20431">
    <property type="entry name" value="E_motif"/>
    <property type="match status" value="1"/>
</dbReference>
<evidence type="ECO:0000256" key="2">
    <source>
        <dbReference type="PROSITE-ProRule" id="PRU00708"/>
    </source>
</evidence>
<feature type="repeat" description="PPR" evidence="2">
    <location>
        <begin position="251"/>
        <end position="281"/>
    </location>
</feature>
<dbReference type="InterPro" id="IPR002885">
    <property type="entry name" value="PPR_rpt"/>
</dbReference>
<dbReference type="Pfam" id="PF01535">
    <property type="entry name" value="PPR"/>
    <property type="match status" value="5"/>
</dbReference>
<proteinExistence type="predicted"/>
<dbReference type="OrthoDB" id="750109at2759"/>
<keyword evidence="1" id="KW-0677">Repeat</keyword>
<dbReference type="AlphaFoldDB" id="A0A0K9NKR3"/>
<dbReference type="OMA" id="WNACISN"/>
<name>A0A0K9NKR3_ZOSMR</name>
<feature type="repeat" description="PPR" evidence="2">
    <location>
        <begin position="73"/>
        <end position="107"/>
    </location>
</feature>
<reference evidence="5" key="1">
    <citation type="journal article" date="2016" name="Nature">
        <title>The genome of the seagrass Zostera marina reveals angiosperm adaptation to the sea.</title>
        <authorList>
            <person name="Olsen J.L."/>
            <person name="Rouze P."/>
            <person name="Verhelst B."/>
            <person name="Lin Y.-C."/>
            <person name="Bayer T."/>
            <person name="Collen J."/>
            <person name="Dattolo E."/>
            <person name="De Paoli E."/>
            <person name="Dittami S."/>
            <person name="Maumus F."/>
            <person name="Michel G."/>
            <person name="Kersting A."/>
            <person name="Lauritano C."/>
            <person name="Lohaus R."/>
            <person name="Toepel M."/>
            <person name="Tonon T."/>
            <person name="Vanneste K."/>
            <person name="Amirebrahimi M."/>
            <person name="Brakel J."/>
            <person name="Bostroem C."/>
            <person name="Chovatia M."/>
            <person name="Grimwood J."/>
            <person name="Jenkins J.W."/>
            <person name="Jueterbock A."/>
            <person name="Mraz A."/>
            <person name="Stam W.T."/>
            <person name="Tice H."/>
            <person name="Bornberg-Bauer E."/>
            <person name="Green P.J."/>
            <person name="Pearson G.A."/>
            <person name="Procaccini G."/>
            <person name="Duarte C.M."/>
            <person name="Schmutz J."/>
            <person name="Reusch T.B.H."/>
            <person name="Van de Peer Y."/>
        </authorList>
    </citation>
    <scope>NUCLEOTIDE SEQUENCE [LARGE SCALE GENOMIC DNA]</scope>
    <source>
        <strain evidence="5">cv. Finnish</strain>
    </source>
</reference>
<dbReference type="GO" id="GO:0003723">
    <property type="term" value="F:RNA binding"/>
    <property type="evidence" value="ECO:0000318"/>
    <property type="project" value="GO_Central"/>
</dbReference>
<dbReference type="PANTHER" id="PTHR47926:SF398">
    <property type="entry name" value="PENTATRICOPEPTIDE REPEAT-CONTAINING PROTEIN"/>
    <property type="match status" value="1"/>
</dbReference>
<gene>
    <name evidence="4" type="ORF">ZOSMA_87G01080</name>
</gene>
<evidence type="ECO:0000313" key="4">
    <source>
        <dbReference type="EMBL" id="KMZ57361.1"/>
    </source>
</evidence>
<dbReference type="InterPro" id="IPR011990">
    <property type="entry name" value="TPR-like_helical_dom_sf"/>
</dbReference>
<accession>A0A0K9NKR3</accession>
<keyword evidence="5" id="KW-1185">Reference proteome</keyword>
<dbReference type="Proteomes" id="UP000036987">
    <property type="component" value="Unassembled WGS sequence"/>
</dbReference>
<organism evidence="4 5">
    <name type="scientific">Zostera marina</name>
    <name type="common">Eelgrass</name>
    <dbReference type="NCBI Taxonomy" id="29655"/>
    <lineage>
        <taxon>Eukaryota</taxon>
        <taxon>Viridiplantae</taxon>
        <taxon>Streptophyta</taxon>
        <taxon>Embryophyta</taxon>
        <taxon>Tracheophyta</taxon>
        <taxon>Spermatophyta</taxon>
        <taxon>Magnoliopsida</taxon>
        <taxon>Liliopsida</taxon>
        <taxon>Zosteraceae</taxon>
        <taxon>Zostera</taxon>
    </lineage>
</organism>
<dbReference type="Pfam" id="PF14432">
    <property type="entry name" value="DYW_deaminase"/>
    <property type="match status" value="1"/>
</dbReference>
<dbReference type="InterPro" id="IPR046848">
    <property type="entry name" value="E_motif"/>
</dbReference>
<evidence type="ECO:0000256" key="1">
    <source>
        <dbReference type="ARBA" id="ARBA00022737"/>
    </source>
</evidence>
<dbReference type="PROSITE" id="PS51375">
    <property type="entry name" value="PPR"/>
    <property type="match status" value="3"/>
</dbReference>
<sequence length="692" mass="76797">MLHFNDPQYIATLIETAIHTRCTRLGRTIHAKTLKNLSPVIPSFLLNHLVNFYSKLDHPTSAATVLYTTPCPSVVTWTALISGAVQNSDHITALHHFVRMIRSGVRPNDFTFPCVFKASGAIGSAHIGKLIHGLSTKTGISGDVYVGCGVLDMYFKSGCKEDARRVFDEMPVRNAVAWNAVMTNGVIDGCAEEVSGAFVEMRRVGELPNSISICATLNAAAAAGSIIGSTDSVHGGEQVHGFVVRFGLTSDVRVCNGLIDFYGKSGMVNSAKQVFNSMVTKNDVSWCSLIVSYASEENAEVAFHMFLEARRHGFNPSDFMVSTILTTCCGLTGLDLGRSVHGVAVRWCIDCNIFVGSSLIDMYGKCGSIVDAEQVFDELPLKNSITWNAILGGYAQQGQAKLALDTLGVMTTTTTIKPNYVTILNVMTACSRTIGFVENGVELFWNMKNWFGVEPQLENYACLVDMVGRAGMVERAFEFIKVMPMRPSVSVWGALLGACKMYGKVELGRFVAEKLLELDPFDSGNRVLLANLYASTDRWEESSLVRKTMERVGMRKHPGCSWITWKNTIHIFRAKDTKHPQNLEIQVMLAELRKQMEAAGYMANTKFTLFDLQEEEKESELFYHSEKLALAFGLISIPVSVPIRITKNLRVCGDCHNAFNFVSGIYQREIMLRDNNRFHNFKNYQCSCNDYW</sequence>
<dbReference type="GO" id="GO:0009451">
    <property type="term" value="P:RNA modification"/>
    <property type="evidence" value="ECO:0000318"/>
    <property type="project" value="GO_Central"/>
</dbReference>
<dbReference type="Gene3D" id="1.25.40.10">
    <property type="entry name" value="Tetratricopeptide repeat domain"/>
    <property type="match status" value="4"/>
</dbReference>
<dbReference type="FunFam" id="1.25.40.10:FF:001211">
    <property type="entry name" value="Pentatricopeptide repeat-containing protein"/>
    <property type="match status" value="1"/>
</dbReference>
<dbReference type="NCBIfam" id="TIGR00756">
    <property type="entry name" value="PPR"/>
    <property type="match status" value="1"/>
</dbReference>